<dbReference type="GO" id="GO:0006508">
    <property type="term" value="P:proteolysis"/>
    <property type="evidence" value="ECO:0007669"/>
    <property type="project" value="UniProtKB-KW"/>
</dbReference>
<comment type="similarity">
    <text evidence="1 6">Belongs to the peptidase M42 family.</text>
</comment>
<proteinExistence type="inferred from homology"/>
<feature type="binding site" evidence="8">
    <location>
        <position position="211"/>
    </location>
    <ligand>
        <name>Zn(2+)</name>
        <dbReference type="ChEBI" id="CHEBI:29105"/>
        <label>2</label>
    </ligand>
</feature>
<feature type="active site" description="Proton acceptor" evidence="7">
    <location>
        <position position="210"/>
    </location>
</feature>
<dbReference type="AlphaFoldDB" id="A0A2Z4FPL7"/>
<name>A0A2Z4FPL7_9DELT</name>
<dbReference type="KEGG" id="bsed:DN745_15260"/>
<evidence type="ECO:0000256" key="2">
    <source>
        <dbReference type="ARBA" id="ARBA00022438"/>
    </source>
</evidence>
<dbReference type="InterPro" id="IPR023367">
    <property type="entry name" value="Peptidase_M42_dom2"/>
</dbReference>
<dbReference type="CDD" id="cd05656">
    <property type="entry name" value="M42_Frv"/>
    <property type="match status" value="1"/>
</dbReference>
<evidence type="ECO:0000256" key="7">
    <source>
        <dbReference type="PIRSR" id="PIRSR001123-1"/>
    </source>
</evidence>
<evidence type="ECO:0000256" key="3">
    <source>
        <dbReference type="ARBA" id="ARBA00022670"/>
    </source>
</evidence>
<feature type="binding site" evidence="8">
    <location>
        <position position="65"/>
    </location>
    <ligand>
        <name>Zn(2+)</name>
        <dbReference type="ChEBI" id="CHEBI:29105"/>
        <label>1</label>
    </ligand>
</feature>
<sequence length="345" mass="38017">MDMLKILSELPGAPGREEKVRDYIRSKVDGLADEVSVDPMGNLICRVKPTIKGDEKAKKVMLACHMDEIAFYVRSVDDNGFIRLQQLGGFDFRNLFARRVRIQTRDGGEILGNLNPSGKPIHIADADERNKIPKMHEFFVDTGLPKDEVKAKIRPGDPVTLVQEFVEMGDMVSGKCLDNRVACWVGVRLLEALSEAKSAYDIYVVFTVQEEIGIRGATTSAYGISPDIGIGVDTTLAVDIPGVPGEHQITNLGDGVAIKIMDSYAISNRELVDEFIDLAEAKKINYQMEILPLGGTDAAALQRARSGARAIALSIPTRYIHTVTETVHKDDLYATVELLRAFLEQ</sequence>
<dbReference type="GO" id="GO:0004177">
    <property type="term" value="F:aminopeptidase activity"/>
    <property type="evidence" value="ECO:0007669"/>
    <property type="project" value="UniProtKB-UniRule"/>
</dbReference>
<feature type="binding site" evidence="8">
    <location>
        <position position="233"/>
    </location>
    <ligand>
        <name>Zn(2+)</name>
        <dbReference type="ChEBI" id="CHEBI:29105"/>
        <label>1</label>
    </ligand>
</feature>
<evidence type="ECO:0000256" key="8">
    <source>
        <dbReference type="PIRSR" id="PIRSR001123-2"/>
    </source>
</evidence>
<comment type="cofactor">
    <cofactor evidence="8">
        <name>a divalent metal cation</name>
        <dbReference type="ChEBI" id="CHEBI:60240"/>
    </cofactor>
    <text evidence="8">Binds 2 divalent metal cations per subunit.</text>
</comment>
<dbReference type="RefSeq" id="WP_111336151.1">
    <property type="nucleotide sequence ID" value="NZ_CP030032.1"/>
</dbReference>
<keyword evidence="5" id="KW-0378">Hydrolase</keyword>
<feature type="binding site" evidence="8">
    <location>
        <position position="178"/>
    </location>
    <ligand>
        <name>Zn(2+)</name>
        <dbReference type="ChEBI" id="CHEBI:29105"/>
        <label>2</label>
    </ligand>
</feature>
<dbReference type="OrthoDB" id="9772053at2"/>
<dbReference type="PANTHER" id="PTHR32481">
    <property type="entry name" value="AMINOPEPTIDASE"/>
    <property type="match status" value="1"/>
</dbReference>
<evidence type="ECO:0000256" key="6">
    <source>
        <dbReference type="PIRNR" id="PIRNR001123"/>
    </source>
</evidence>
<evidence type="ECO:0000256" key="1">
    <source>
        <dbReference type="ARBA" id="ARBA00006272"/>
    </source>
</evidence>
<evidence type="ECO:0000313" key="9">
    <source>
        <dbReference type="EMBL" id="AWV90608.1"/>
    </source>
</evidence>
<gene>
    <name evidence="9" type="ORF">DN745_15260</name>
</gene>
<feature type="binding site" evidence="8">
    <location>
        <position position="178"/>
    </location>
    <ligand>
        <name>Zn(2+)</name>
        <dbReference type="ChEBI" id="CHEBI:29105"/>
        <label>1</label>
    </ligand>
</feature>
<dbReference type="PANTHER" id="PTHR32481:SF7">
    <property type="entry name" value="AMINOPEPTIDASE YHFE-RELATED"/>
    <property type="match status" value="1"/>
</dbReference>
<accession>A0A2Z4FPL7</accession>
<dbReference type="GO" id="GO:0046872">
    <property type="term" value="F:metal ion binding"/>
    <property type="evidence" value="ECO:0007669"/>
    <property type="project" value="UniProtKB-UniRule"/>
</dbReference>
<feature type="binding site" evidence="8">
    <location>
        <position position="321"/>
    </location>
    <ligand>
        <name>Zn(2+)</name>
        <dbReference type="ChEBI" id="CHEBI:29105"/>
        <label>2</label>
    </ligand>
</feature>
<evidence type="ECO:0000313" key="10">
    <source>
        <dbReference type="Proteomes" id="UP000249799"/>
    </source>
</evidence>
<organism evidence="9 10">
    <name type="scientific">Bradymonas sediminis</name>
    <dbReference type="NCBI Taxonomy" id="1548548"/>
    <lineage>
        <taxon>Bacteria</taxon>
        <taxon>Deltaproteobacteria</taxon>
        <taxon>Bradymonadales</taxon>
        <taxon>Bradymonadaceae</taxon>
        <taxon>Bradymonas</taxon>
    </lineage>
</organism>
<evidence type="ECO:0000256" key="4">
    <source>
        <dbReference type="ARBA" id="ARBA00022723"/>
    </source>
</evidence>
<dbReference type="SUPFAM" id="SSF101821">
    <property type="entry name" value="Aminopeptidase/glucanase lid domain"/>
    <property type="match status" value="1"/>
</dbReference>
<evidence type="ECO:0000256" key="5">
    <source>
        <dbReference type="ARBA" id="ARBA00022801"/>
    </source>
</evidence>
<dbReference type="Gene3D" id="3.40.630.10">
    <property type="entry name" value="Zn peptidases"/>
    <property type="match status" value="1"/>
</dbReference>
<protein>
    <submittedName>
        <fullName evidence="9">M42 family peptidase</fullName>
    </submittedName>
</protein>
<dbReference type="PIRSF" id="PIRSF001123">
    <property type="entry name" value="PepA_GA"/>
    <property type="match status" value="1"/>
</dbReference>
<reference evidence="9 10" key="1">
    <citation type="submission" date="2018-06" db="EMBL/GenBank/DDBJ databases">
        <title>Lujinxingia sediminis gen. nov. sp. nov., a new facultative anaerobic member of the class Deltaproteobacteria, and proposal of Lujinxingaceae fam. nov.</title>
        <authorList>
            <person name="Guo L.-Y."/>
            <person name="Li C.-M."/>
            <person name="Wang S."/>
            <person name="Du Z.-J."/>
        </authorList>
    </citation>
    <scope>NUCLEOTIDE SEQUENCE [LARGE SCALE GENOMIC DNA]</scope>
    <source>
        <strain evidence="9 10">FA350</strain>
    </source>
</reference>
<dbReference type="Gene3D" id="2.40.30.40">
    <property type="entry name" value="Peptidase M42, domain 2"/>
    <property type="match status" value="1"/>
</dbReference>
<dbReference type="InterPro" id="IPR051464">
    <property type="entry name" value="Peptidase_M42_aminopept"/>
</dbReference>
<keyword evidence="2" id="KW-0031">Aminopeptidase</keyword>
<dbReference type="SUPFAM" id="SSF53187">
    <property type="entry name" value="Zn-dependent exopeptidases"/>
    <property type="match status" value="1"/>
</dbReference>
<dbReference type="EMBL" id="CP030032">
    <property type="protein sequence ID" value="AWV90608.1"/>
    <property type="molecule type" value="Genomic_DNA"/>
</dbReference>
<dbReference type="Proteomes" id="UP000249799">
    <property type="component" value="Chromosome"/>
</dbReference>
<dbReference type="Pfam" id="PF05343">
    <property type="entry name" value="Peptidase_M42"/>
    <property type="match status" value="1"/>
</dbReference>
<keyword evidence="4 8" id="KW-0479">Metal-binding</keyword>
<keyword evidence="10" id="KW-1185">Reference proteome</keyword>
<keyword evidence="3" id="KW-0645">Protease</keyword>
<dbReference type="InterPro" id="IPR008007">
    <property type="entry name" value="Peptidase_M42"/>
</dbReference>